<sequence>MEGLSRNSPRSLMGNKETRRIFLLLYQRGRAAGGGGGGACGARVVCVQA</sequence>
<dbReference type="AlphaFoldDB" id="A0A8J6EG85"/>
<dbReference type="Proteomes" id="UP000770717">
    <property type="component" value="Unassembled WGS sequence"/>
</dbReference>
<keyword evidence="2" id="KW-1185">Reference proteome</keyword>
<comment type="caution">
    <text evidence="1">The sequence shown here is derived from an EMBL/GenBank/DDBJ whole genome shotgun (WGS) entry which is preliminary data.</text>
</comment>
<proteinExistence type="predicted"/>
<organism evidence="1 2">
    <name type="scientific">Eleutherodactylus coqui</name>
    <name type="common">Puerto Rican coqui</name>
    <dbReference type="NCBI Taxonomy" id="57060"/>
    <lineage>
        <taxon>Eukaryota</taxon>
        <taxon>Metazoa</taxon>
        <taxon>Chordata</taxon>
        <taxon>Craniata</taxon>
        <taxon>Vertebrata</taxon>
        <taxon>Euteleostomi</taxon>
        <taxon>Amphibia</taxon>
        <taxon>Batrachia</taxon>
        <taxon>Anura</taxon>
        <taxon>Neobatrachia</taxon>
        <taxon>Hyloidea</taxon>
        <taxon>Eleutherodactylidae</taxon>
        <taxon>Eleutherodactylinae</taxon>
        <taxon>Eleutherodactylus</taxon>
        <taxon>Eleutherodactylus</taxon>
    </lineage>
</organism>
<protein>
    <submittedName>
        <fullName evidence="1">Uncharacterized protein</fullName>
    </submittedName>
</protein>
<dbReference type="EMBL" id="WNTK01000901">
    <property type="protein sequence ID" value="KAG9468389.1"/>
    <property type="molecule type" value="Genomic_DNA"/>
</dbReference>
<reference evidence="1" key="1">
    <citation type="thesis" date="2020" institute="ProQuest LLC" country="789 East Eisenhower Parkway, Ann Arbor, MI, USA">
        <title>Comparative Genomics and Chromosome Evolution.</title>
        <authorList>
            <person name="Mudd A.B."/>
        </authorList>
    </citation>
    <scope>NUCLEOTIDE SEQUENCE</scope>
    <source>
        <strain evidence="1">HN-11 Male</strain>
        <tissue evidence="1">Kidney and liver</tissue>
    </source>
</reference>
<evidence type="ECO:0000313" key="2">
    <source>
        <dbReference type="Proteomes" id="UP000770717"/>
    </source>
</evidence>
<gene>
    <name evidence="1" type="ORF">GDO78_022842</name>
</gene>
<accession>A0A8J6EG85</accession>
<name>A0A8J6EG85_ELECQ</name>
<evidence type="ECO:0000313" key="1">
    <source>
        <dbReference type="EMBL" id="KAG9468389.1"/>
    </source>
</evidence>